<protein>
    <submittedName>
        <fullName evidence="1">Uncharacterized protein</fullName>
    </submittedName>
</protein>
<dbReference type="AlphaFoldDB" id="A0A9P7J664"/>
<sequence length="145" mass="15974">MIWALATRSAGSKIASYRDPRNHVGDSEQVCASVTALPYQRLTTISTCWPPIPACGSALVKEVMVISGKKRKAVPGWDVCANFKEEYDVGVAISIAHNGKRFLMEENISKGDLDVDEDYFPDHDEDCHGPMDTEENRAGIYLGLL</sequence>
<gene>
    <name evidence="1" type="ORF">HD556DRAFT_1303289</name>
</gene>
<keyword evidence="2" id="KW-1185">Reference proteome</keyword>
<evidence type="ECO:0000313" key="1">
    <source>
        <dbReference type="EMBL" id="KAG1804688.1"/>
    </source>
</evidence>
<name>A0A9P7J664_9AGAM</name>
<dbReference type="RefSeq" id="XP_041166303.1">
    <property type="nucleotide sequence ID" value="XM_041299590.1"/>
</dbReference>
<dbReference type="OrthoDB" id="5422613at2759"/>
<dbReference type="EMBL" id="JABBWE010000003">
    <property type="protein sequence ID" value="KAG1804688.1"/>
    <property type="molecule type" value="Genomic_DNA"/>
</dbReference>
<evidence type="ECO:0000313" key="2">
    <source>
        <dbReference type="Proteomes" id="UP000719766"/>
    </source>
</evidence>
<accession>A0A9P7J664</accession>
<comment type="caution">
    <text evidence="1">The sequence shown here is derived from an EMBL/GenBank/DDBJ whole genome shotgun (WGS) entry which is preliminary data.</text>
</comment>
<dbReference type="Proteomes" id="UP000719766">
    <property type="component" value="Unassembled WGS sequence"/>
</dbReference>
<reference evidence="1" key="1">
    <citation type="journal article" date="2020" name="New Phytol.">
        <title>Comparative genomics reveals dynamic genome evolution in host specialist ectomycorrhizal fungi.</title>
        <authorList>
            <person name="Lofgren L.A."/>
            <person name="Nguyen N.H."/>
            <person name="Vilgalys R."/>
            <person name="Ruytinx J."/>
            <person name="Liao H.L."/>
            <person name="Branco S."/>
            <person name="Kuo A."/>
            <person name="LaButti K."/>
            <person name="Lipzen A."/>
            <person name="Andreopoulos W."/>
            <person name="Pangilinan J."/>
            <person name="Riley R."/>
            <person name="Hundley H."/>
            <person name="Na H."/>
            <person name="Barry K."/>
            <person name="Grigoriev I.V."/>
            <person name="Stajich J.E."/>
            <person name="Kennedy P.G."/>
        </authorList>
    </citation>
    <scope>NUCLEOTIDE SEQUENCE</scope>
    <source>
        <strain evidence="1">S12</strain>
    </source>
</reference>
<proteinExistence type="predicted"/>
<dbReference type="GeneID" id="64593354"/>
<organism evidence="1 2">
    <name type="scientific">Suillus plorans</name>
    <dbReference type="NCBI Taxonomy" id="116603"/>
    <lineage>
        <taxon>Eukaryota</taxon>
        <taxon>Fungi</taxon>
        <taxon>Dikarya</taxon>
        <taxon>Basidiomycota</taxon>
        <taxon>Agaricomycotina</taxon>
        <taxon>Agaricomycetes</taxon>
        <taxon>Agaricomycetidae</taxon>
        <taxon>Boletales</taxon>
        <taxon>Suillineae</taxon>
        <taxon>Suillaceae</taxon>
        <taxon>Suillus</taxon>
    </lineage>
</organism>